<evidence type="ECO:0000256" key="3">
    <source>
        <dbReference type="ARBA" id="ARBA00023015"/>
    </source>
</evidence>
<evidence type="ECO:0000256" key="2">
    <source>
        <dbReference type="ARBA" id="ARBA00022833"/>
    </source>
</evidence>
<dbReference type="EMBL" id="JAUKUD010000007">
    <property type="protein sequence ID" value="KAK0737958.1"/>
    <property type="molecule type" value="Genomic_DNA"/>
</dbReference>
<keyword evidence="2" id="KW-0862">Zinc</keyword>
<evidence type="ECO:0000256" key="6">
    <source>
        <dbReference type="ARBA" id="ARBA00023242"/>
    </source>
</evidence>
<accession>A0AA40EIG1</accession>
<gene>
    <name evidence="8" type="ORF">B0T18DRAFT_394337</name>
</gene>
<evidence type="ECO:0000313" key="8">
    <source>
        <dbReference type="EMBL" id="KAK0737958.1"/>
    </source>
</evidence>
<evidence type="ECO:0000256" key="1">
    <source>
        <dbReference type="ARBA" id="ARBA00004123"/>
    </source>
</evidence>
<dbReference type="PANTHER" id="PTHR37534">
    <property type="entry name" value="TRANSCRIPTIONAL ACTIVATOR PROTEIN UGA3"/>
    <property type="match status" value="1"/>
</dbReference>
<comment type="caution">
    <text evidence="8">The sequence shown here is derived from an EMBL/GenBank/DDBJ whole genome shotgun (WGS) entry which is preliminary data.</text>
</comment>
<dbReference type="GO" id="GO:0045944">
    <property type="term" value="P:positive regulation of transcription by RNA polymerase II"/>
    <property type="evidence" value="ECO:0007669"/>
    <property type="project" value="TreeGrafter"/>
</dbReference>
<keyword evidence="3" id="KW-0805">Transcription regulation</keyword>
<evidence type="ECO:0000256" key="5">
    <source>
        <dbReference type="ARBA" id="ARBA00023163"/>
    </source>
</evidence>
<evidence type="ECO:0000256" key="4">
    <source>
        <dbReference type="ARBA" id="ARBA00023125"/>
    </source>
</evidence>
<organism evidence="8 9">
    <name type="scientific">Schizothecium vesticola</name>
    <dbReference type="NCBI Taxonomy" id="314040"/>
    <lineage>
        <taxon>Eukaryota</taxon>
        <taxon>Fungi</taxon>
        <taxon>Dikarya</taxon>
        <taxon>Ascomycota</taxon>
        <taxon>Pezizomycotina</taxon>
        <taxon>Sordariomycetes</taxon>
        <taxon>Sordariomycetidae</taxon>
        <taxon>Sordariales</taxon>
        <taxon>Schizotheciaceae</taxon>
        <taxon>Schizothecium</taxon>
    </lineage>
</organism>
<keyword evidence="9" id="KW-1185">Reference proteome</keyword>
<protein>
    <submittedName>
        <fullName evidence="8">Uncharacterized protein</fullName>
    </submittedName>
</protein>
<keyword evidence="4" id="KW-0238">DNA-binding</keyword>
<dbReference type="PANTHER" id="PTHR37534:SF7">
    <property type="entry name" value="TRANSCRIPTIONAL ACTIVATOR PROTEIN UGA3"/>
    <property type="match status" value="1"/>
</dbReference>
<reference evidence="8" key="1">
    <citation type="submission" date="2023-06" db="EMBL/GenBank/DDBJ databases">
        <title>Genome-scale phylogeny and comparative genomics of the fungal order Sordariales.</title>
        <authorList>
            <consortium name="Lawrence Berkeley National Laboratory"/>
            <person name="Hensen N."/>
            <person name="Bonometti L."/>
            <person name="Westerberg I."/>
            <person name="Brannstrom I.O."/>
            <person name="Guillou S."/>
            <person name="Cros-Aarteil S."/>
            <person name="Calhoun S."/>
            <person name="Haridas S."/>
            <person name="Kuo A."/>
            <person name="Mondo S."/>
            <person name="Pangilinan J."/>
            <person name="Riley R."/>
            <person name="LaButti K."/>
            <person name="Andreopoulos B."/>
            <person name="Lipzen A."/>
            <person name="Chen C."/>
            <person name="Yanf M."/>
            <person name="Daum C."/>
            <person name="Ng V."/>
            <person name="Clum A."/>
            <person name="Steindorff A."/>
            <person name="Ohm R."/>
            <person name="Martin F."/>
            <person name="Silar P."/>
            <person name="Natvig D."/>
            <person name="Lalanne C."/>
            <person name="Gautier V."/>
            <person name="Ament-velasquez S.L."/>
            <person name="Kruys A."/>
            <person name="Hutchinson M.I."/>
            <person name="Powell A.J."/>
            <person name="Barry K."/>
            <person name="Miller A.N."/>
            <person name="Grigoriev I.V."/>
            <person name="Debuchy R."/>
            <person name="Gladieux P."/>
            <person name="Thoren M.H."/>
            <person name="Johannesson H."/>
        </authorList>
    </citation>
    <scope>NUCLEOTIDE SEQUENCE</scope>
    <source>
        <strain evidence="8">SMH3187-1</strain>
    </source>
</reference>
<name>A0AA40EIG1_9PEZI</name>
<dbReference type="Proteomes" id="UP001172155">
    <property type="component" value="Unassembled WGS sequence"/>
</dbReference>
<proteinExistence type="predicted"/>
<dbReference type="AlphaFoldDB" id="A0AA40EIG1"/>
<dbReference type="GO" id="GO:0005634">
    <property type="term" value="C:nucleus"/>
    <property type="evidence" value="ECO:0007669"/>
    <property type="project" value="UniProtKB-SubCell"/>
</dbReference>
<dbReference type="GO" id="GO:0000976">
    <property type="term" value="F:transcription cis-regulatory region binding"/>
    <property type="evidence" value="ECO:0007669"/>
    <property type="project" value="TreeGrafter"/>
</dbReference>
<dbReference type="GO" id="GO:0003700">
    <property type="term" value="F:DNA-binding transcription factor activity"/>
    <property type="evidence" value="ECO:0007669"/>
    <property type="project" value="TreeGrafter"/>
</dbReference>
<keyword evidence="6" id="KW-0539">Nucleus</keyword>
<evidence type="ECO:0000256" key="7">
    <source>
        <dbReference type="SAM" id="MobiDB-lite"/>
    </source>
</evidence>
<sequence length="479" mass="53918">MKEKCVYGLITFDNQNPACSRCAKLARPCITSRIKRTIGRPRKADATLVLPRACQEFVWCTRTPSSPPPKLSQADPASGPSNPVLAHRSSAELSLLLALFDRNRPTNFIDRFVLGPSFAEAELREICGMLVTFPEAAESLLSGLLACSRRFFALVEGTTGGNREPRRDGEEYRYSAKAAKELRERGERNEKRRGGVMDLLPPLVIALGIMTFDLLDSGLHAHSICRYALGLVSSSSASSLETGRSVGLDSQMLPLIHMDTCNCLVRRQIPLHRLPSVQKVDRYIGLCGSLFSLLYDVCHVSRKLSPGGAGRQEDYDELGRVETAVRHWRPEMSEEDAARLTPRDIDGIMTQASVHQKAVLLFIHRIHFGFGDEDYVATHMAASVLDDLERLCCPREGEEPLPFEYRMSLPFLVAAAELQDKVQRVQVLGLLDWILWKRMYHGVGRLLERFILHVWEARDHGWRGHWADLTEDRLPFVLF</sequence>
<evidence type="ECO:0000313" key="9">
    <source>
        <dbReference type="Proteomes" id="UP001172155"/>
    </source>
</evidence>
<dbReference type="Pfam" id="PF11951">
    <property type="entry name" value="Fungal_trans_2"/>
    <property type="match status" value="1"/>
</dbReference>
<comment type="subcellular location">
    <subcellularLocation>
        <location evidence="1">Nucleus</location>
    </subcellularLocation>
</comment>
<keyword evidence="5" id="KW-0804">Transcription</keyword>
<feature type="region of interest" description="Disordered" evidence="7">
    <location>
        <begin position="64"/>
        <end position="84"/>
    </location>
</feature>
<dbReference type="InterPro" id="IPR021858">
    <property type="entry name" value="Fun_TF"/>
</dbReference>